<dbReference type="EMBL" id="QUOU01000001">
    <property type="protein sequence ID" value="REL25245.1"/>
    <property type="molecule type" value="Genomic_DNA"/>
</dbReference>
<protein>
    <submittedName>
        <fullName evidence="3">ComF family protein</fullName>
    </submittedName>
</protein>
<dbReference type="Gene3D" id="3.40.50.2020">
    <property type="match status" value="1"/>
</dbReference>
<organism evidence="3 4">
    <name type="scientific">Thalassotalea euphylliae</name>
    <dbReference type="NCBI Taxonomy" id="1655234"/>
    <lineage>
        <taxon>Bacteria</taxon>
        <taxon>Pseudomonadati</taxon>
        <taxon>Pseudomonadota</taxon>
        <taxon>Gammaproteobacteria</taxon>
        <taxon>Alteromonadales</taxon>
        <taxon>Colwelliaceae</taxon>
        <taxon>Thalassotalea</taxon>
    </lineage>
</organism>
<dbReference type="PANTHER" id="PTHR47505">
    <property type="entry name" value="DNA UTILIZATION PROTEIN YHGH"/>
    <property type="match status" value="1"/>
</dbReference>
<sequence>MINQHFKEIVARATKVVHLFNYCELCEQAIPFSIATDVATNIALNKTSTIGQKITQTVGQQSGLCDQCASLIPHFQLTELKGDLLNRPEIHTLYNKCHFDQLIAIAPYQFPISDWLKQFKYLGKWQYQRLCACLLQHHLQEVIKISDFCQPDIVLPVPIHIKRWQQRGFNQTLPLAHVVANLFNIECNADCLARQAQTGTQAQASGSVRRKQLKGNFSLICDPKTLAGKHIALVDDVVTTGATVSEISRLLKTAKVSSVSVYCLALSL</sequence>
<evidence type="ECO:0000313" key="4">
    <source>
        <dbReference type="Proteomes" id="UP000256478"/>
    </source>
</evidence>
<dbReference type="InterPro" id="IPR000836">
    <property type="entry name" value="PRTase_dom"/>
</dbReference>
<accession>A0A3E0TMH7</accession>
<dbReference type="InterPro" id="IPR029057">
    <property type="entry name" value="PRTase-like"/>
</dbReference>
<dbReference type="PANTHER" id="PTHR47505:SF1">
    <property type="entry name" value="DNA UTILIZATION PROTEIN YHGH"/>
    <property type="match status" value="1"/>
</dbReference>
<dbReference type="CDD" id="cd06223">
    <property type="entry name" value="PRTases_typeI"/>
    <property type="match status" value="1"/>
</dbReference>
<dbReference type="AlphaFoldDB" id="A0A3E0TMH7"/>
<evidence type="ECO:0000256" key="1">
    <source>
        <dbReference type="ARBA" id="ARBA00008007"/>
    </source>
</evidence>
<feature type="domain" description="Phosphoribosyltransferase" evidence="2">
    <location>
        <begin position="173"/>
        <end position="265"/>
    </location>
</feature>
<name>A0A3E0TMH7_9GAMM</name>
<gene>
    <name evidence="3" type="ORF">DXX93_00835</name>
</gene>
<dbReference type="RefSeq" id="WP_116006408.1">
    <property type="nucleotide sequence ID" value="NZ_QUOU01000001.1"/>
</dbReference>
<evidence type="ECO:0000259" key="2">
    <source>
        <dbReference type="Pfam" id="PF00156"/>
    </source>
</evidence>
<dbReference type="OrthoDB" id="9793412at2"/>
<dbReference type="InterPro" id="IPR051910">
    <property type="entry name" value="ComF/GntX_DNA_util-trans"/>
</dbReference>
<dbReference type="Pfam" id="PF00156">
    <property type="entry name" value="Pribosyltran"/>
    <property type="match status" value="1"/>
</dbReference>
<comment type="similarity">
    <text evidence="1">Belongs to the ComF/GntX family.</text>
</comment>
<reference evidence="3 4" key="1">
    <citation type="submission" date="2018-08" db="EMBL/GenBank/DDBJ databases">
        <title>Thalassotalea euphylliae genome.</title>
        <authorList>
            <person name="Summers S."/>
            <person name="Rice S.A."/>
            <person name="Freckelton M.L."/>
            <person name="Nedved B.T."/>
            <person name="Hadfield M.G."/>
        </authorList>
    </citation>
    <scope>NUCLEOTIDE SEQUENCE [LARGE SCALE GENOMIC DNA]</scope>
    <source>
        <strain evidence="3 4">H1</strain>
    </source>
</reference>
<proteinExistence type="inferred from homology"/>
<dbReference type="SUPFAM" id="SSF53271">
    <property type="entry name" value="PRTase-like"/>
    <property type="match status" value="1"/>
</dbReference>
<dbReference type="Proteomes" id="UP000256478">
    <property type="component" value="Unassembled WGS sequence"/>
</dbReference>
<comment type="caution">
    <text evidence="3">The sequence shown here is derived from an EMBL/GenBank/DDBJ whole genome shotgun (WGS) entry which is preliminary data.</text>
</comment>
<evidence type="ECO:0000313" key="3">
    <source>
        <dbReference type="EMBL" id="REL25245.1"/>
    </source>
</evidence>